<evidence type="ECO:0000313" key="2">
    <source>
        <dbReference type="EMBL" id="EGX94392.1"/>
    </source>
</evidence>
<proteinExistence type="predicted"/>
<keyword evidence="3" id="KW-1185">Reference proteome</keyword>
<evidence type="ECO:0000256" key="1">
    <source>
        <dbReference type="SAM" id="MobiDB-lite"/>
    </source>
</evidence>
<feature type="compositionally biased region" description="Basic residues" evidence="1">
    <location>
        <begin position="140"/>
        <end position="149"/>
    </location>
</feature>
<organism evidence="2 3">
    <name type="scientific">Cordyceps militaris (strain CM01)</name>
    <name type="common">Caterpillar fungus</name>
    <dbReference type="NCBI Taxonomy" id="983644"/>
    <lineage>
        <taxon>Eukaryota</taxon>
        <taxon>Fungi</taxon>
        <taxon>Dikarya</taxon>
        <taxon>Ascomycota</taxon>
        <taxon>Pezizomycotina</taxon>
        <taxon>Sordariomycetes</taxon>
        <taxon>Hypocreomycetidae</taxon>
        <taxon>Hypocreales</taxon>
        <taxon>Cordycipitaceae</taxon>
        <taxon>Cordyceps</taxon>
    </lineage>
</organism>
<dbReference type="EMBL" id="JH126400">
    <property type="protein sequence ID" value="EGX94392.1"/>
    <property type="molecule type" value="Genomic_DNA"/>
</dbReference>
<dbReference type="InParanoid" id="G3JB32"/>
<dbReference type="HOGENOM" id="CLU_1475105_0_0_1"/>
<dbReference type="KEGG" id="cmt:CCM_02663"/>
<dbReference type="Proteomes" id="UP000001610">
    <property type="component" value="Unassembled WGS sequence"/>
</dbReference>
<evidence type="ECO:0000313" key="3">
    <source>
        <dbReference type="Proteomes" id="UP000001610"/>
    </source>
</evidence>
<protein>
    <submittedName>
        <fullName evidence="2">Uncharacterized protein</fullName>
    </submittedName>
</protein>
<dbReference type="GeneID" id="18164690"/>
<sequence length="183" mass="20350">MFQISPTHTHLRTITNHIHHTGSSLIKRFPQWGNRFNTIIIIKPSQKRSTIKTTAPTLASMPDAPSSPSYNSRALPFYSISSYQNPVSCLGYHDHHDHAPHPITPNQVIRFPPPSGAILTSLSFSPAFSVLHSPSCHQSAHHLQARKKQERTSLWPAPPFSPFQQPASRSGSLLENRTTRGPA</sequence>
<dbReference type="VEuPathDB" id="FungiDB:CCM_02663"/>
<dbReference type="AlphaFoldDB" id="G3JB32"/>
<reference evidence="2 3" key="1">
    <citation type="journal article" date="2011" name="Genome Biol.">
        <title>Genome sequence of the insect pathogenic fungus Cordyceps militaris, a valued traditional Chinese medicine.</title>
        <authorList>
            <person name="Zheng P."/>
            <person name="Xia Y."/>
            <person name="Xiao G."/>
            <person name="Xiong C."/>
            <person name="Hu X."/>
            <person name="Zhang S."/>
            <person name="Zheng H."/>
            <person name="Huang Y."/>
            <person name="Zhou Y."/>
            <person name="Wang S."/>
            <person name="Zhao G.P."/>
            <person name="Liu X."/>
            <person name="St Leger R.J."/>
            <person name="Wang C."/>
        </authorList>
    </citation>
    <scope>NUCLEOTIDE SEQUENCE [LARGE SCALE GENOMIC DNA]</scope>
    <source>
        <strain evidence="2 3">CM01</strain>
    </source>
</reference>
<name>G3JB32_CORMM</name>
<feature type="region of interest" description="Disordered" evidence="1">
    <location>
        <begin position="140"/>
        <end position="183"/>
    </location>
</feature>
<gene>
    <name evidence="2" type="ORF">CCM_02663</name>
</gene>
<dbReference type="RefSeq" id="XP_006667878.1">
    <property type="nucleotide sequence ID" value="XM_006667815.1"/>
</dbReference>
<accession>G3JB32</accession>